<evidence type="ECO:0000256" key="1">
    <source>
        <dbReference type="ARBA" id="ARBA00023157"/>
    </source>
</evidence>
<dbReference type="InterPro" id="IPR002172">
    <property type="entry name" value="LDrepeatLR_classA_rpt"/>
</dbReference>
<dbReference type="SMART" id="SM00192">
    <property type="entry name" value="LDLa"/>
    <property type="match status" value="2"/>
</dbReference>
<dbReference type="SUPFAM" id="SSF57424">
    <property type="entry name" value="LDL receptor-like module"/>
    <property type="match status" value="1"/>
</dbReference>
<dbReference type="PANTHER" id="PTHR47160">
    <property type="entry name" value="PUTATIVE-RELATED"/>
    <property type="match status" value="1"/>
</dbReference>
<dbReference type="PROSITE" id="PS01209">
    <property type="entry name" value="LDLRA_1"/>
    <property type="match status" value="1"/>
</dbReference>
<dbReference type="Pfam" id="PF10551">
    <property type="entry name" value="MULE"/>
    <property type="match status" value="1"/>
</dbReference>
<dbReference type="PROSITE" id="PS50068">
    <property type="entry name" value="LDLRA_2"/>
    <property type="match status" value="2"/>
</dbReference>
<evidence type="ECO:0000313" key="7">
    <source>
        <dbReference type="Proteomes" id="UP000663870"/>
    </source>
</evidence>
<dbReference type="AlphaFoldDB" id="A0A814ITL8"/>
<reference evidence="4" key="1">
    <citation type="submission" date="2021-02" db="EMBL/GenBank/DDBJ databases">
        <authorList>
            <person name="Nowell W R."/>
        </authorList>
    </citation>
    <scope>NUCLEOTIDE SEQUENCE</scope>
</reference>
<comment type="caution">
    <text evidence="4">The sequence shown here is derived from an EMBL/GenBank/DDBJ whole genome shotgun (WGS) entry which is preliminary data.</text>
</comment>
<sequence length="460" mass="53375">MILQYHSKLTNKHFIQRIMSSKLLLFVVFIFALWIATQSVVLDSGAGNGEHIFKKPMVKRGDWRCNVTQLPCYIHLRCDRGGASLCLDWREVCNGYVDCLDGAEDEAQCYQMESNECEEDQFRCHNGLCISEEFWENGLGDADCLDRSDELGGQQHTHLSSPEHVQVRKLKKRVKDRVTQENISIGKIYDDELARSQLSQTALAVAPTAEEATFPCVIGLLTGKTRSIYERMFDELTFHANRLNLLFEPERITSDFEKSLIKAVSNKFPSARHSGCYFHFTQCIYRKIQSLGLDISYREDDDVRSTCRQLMALPFLPMEEIEFAFEELMEQSPIVVNPLIEYFKNYWITQVSINMWSVSHLDTRTNNSVEGWHNRFNNRINKHHPNIWHFISVIKVEEVVFQQQLIHIQTGAQKKKKKKTTVMEQRLQTLSSRFENAEIDLKEYLQSLSLLVAKDIKSKK</sequence>
<dbReference type="InterPro" id="IPR036055">
    <property type="entry name" value="LDL_receptor-like_sf"/>
</dbReference>
<name>A0A814ITL8_9BILA</name>
<dbReference type="InterPro" id="IPR023415">
    <property type="entry name" value="LDLR_class-A_CS"/>
</dbReference>
<evidence type="ECO:0000256" key="2">
    <source>
        <dbReference type="PROSITE-ProRule" id="PRU00124"/>
    </source>
</evidence>
<dbReference type="InterPro" id="IPR018289">
    <property type="entry name" value="MULE_transposase_dom"/>
</dbReference>
<dbReference type="CDD" id="cd00112">
    <property type="entry name" value="LDLa"/>
    <property type="match status" value="2"/>
</dbReference>
<keyword evidence="1 2" id="KW-1015">Disulfide bond</keyword>
<proteinExistence type="predicted"/>
<comment type="caution">
    <text evidence="2">Lacks conserved residue(s) required for the propagation of feature annotation.</text>
</comment>
<evidence type="ECO:0000313" key="6">
    <source>
        <dbReference type="Proteomes" id="UP000663854"/>
    </source>
</evidence>
<dbReference type="EMBL" id="CAJNOL010000648">
    <property type="protein sequence ID" value="CAF1151878.1"/>
    <property type="molecule type" value="Genomic_DNA"/>
</dbReference>
<dbReference type="Pfam" id="PF00057">
    <property type="entry name" value="Ldl_recept_a"/>
    <property type="match status" value="1"/>
</dbReference>
<dbReference type="Gene3D" id="4.10.400.10">
    <property type="entry name" value="Low-density Lipoprotein Receptor"/>
    <property type="match status" value="1"/>
</dbReference>
<evidence type="ECO:0000259" key="3">
    <source>
        <dbReference type="Pfam" id="PF10551"/>
    </source>
</evidence>
<evidence type="ECO:0000313" key="5">
    <source>
        <dbReference type="EMBL" id="CAF1151878.1"/>
    </source>
</evidence>
<dbReference type="PANTHER" id="PTHR47160:SF8">
    <property type="entry name" value="MULE TRANSPOSASE DOMAIN-CONTAINING PROTEIN"/>
    <property type="match status" value="1"/>
</dbReference>
<gene>
    <name evidence="5" type="ORF">JXQ802_LOCUS21777</name>
    <name evidence="4" type="ORF">PYM288_LOCUS15930</name>
</gene>
<feature type="domain" description="MULE transposase" evidence="3">
    <location>
        <begin position="203"/>
        <end position="282"/>
    </location>
</feature>
<protein>
    <recommendedName>
        <fullName evidence="3">MULE transposase domain-containing protein</fullName>
    </recommendedName>
</protein>
<dbReference type="Proteomes" id="UP000663854">
    <property type="component" value="Unassembled WGS sequence"/>
</dbReference>
<keyword evidence="7" id="KW-1185">Reference proteome</keyword>
<organism evidence="4 6">
    <name type="scientific">Rotaria sordida</name>
    <dbReference type="NCBI Taxonomy" id="392033"/>
    <lineage>
        <taxon>Eukaryota</taxon>
        <taxon>Metazoa</taxon>
        <taxon>Spiralia</taxon>
        <taxon>Gnathifera</taxon>
        <taxon>Rotifera</taxon>
        <taxon>Eurotatoria</taxon>
        <taxon>Bdelloidea</taxon>
        <taxon>Philodinida</taxon>
        <taxon>Philodinidae</taxon>
        <taxon>Rotaria</taxon>
    </lineage>
</organism>
<dbReference type="Proteomes" id="UP000663870">
    <property type="component" value="Unassembled WGS sequence"/>
</dbReference>
<accession>A0A814ITL8</accession>
<evidence type="ECO:0000313" key="4">
    <source>
        <dbReference type="EMBL" id="CAF1027039.1"/>
    </source>
</evidence>
<feature type="disulfide bond" evidence="2">
    <location>
        <begin position="117"/>
        <end position="129"/>
    </location>
</feature>
<dbReference type="EMBL" id="CAJNOH010000396">
    <property type="protein sequence ID" value="CAF1027039.1"/>
    <property type="molecule type" value="Genomic_DNA"/>
</dbReference>